<dbReference type="PROSITE" id="PS51186">
    <property type="entry name" value="GNAT"/>
    <property type="match status" value="1"/>
</dbReference>
<dbReference type="Pfam" id="PF00583">
    <property type="entry name" value="Acetyltransf_1"/>
    <property type="match status" value="1"/>
</dbReference>
<dbReference type="Gene3D" id="3.40.630.30">
    <property type="match status" value="1"/>
</dbReference>
<dbReference type="EMBL" id="PCMW01000026">
    <property type="protein sequence ID" value="PDS25615.1"/>
    <property type="molecule type" value="Genomic_DNA"/>
</dbReference>
<name>A0A2H3KP52_9FLAO</name>
<dbReference type="InterPro" id="IPR051556">
    <property type="entry name" value="N-term/lysine_N-AcTrnsfr"/>
</dbReference>
<dbReference type="InterPro" id="IPR000182">
    <property type="entry name" value="GNAT_dom"/>
</dbReference>
<dbReference type="PANTHER" id="PTHR42919">
    <property type="entry name" value="N-ALPHA-ACETYLTRANSFERASE"/>
    <property type="match status" value="1"/>
</dbReference>
<evidence type="ECO:0000313" key="5">
    <source>
        <dbReference type="Proteomes" id="UP000220828"/>
    </source>
</evidence>
<dbReference type="SUPFAM" id="SSF55729">
    <property type="entry name" value="Acyl-CoA N-acyltransferases (Nat)"/>
    <property type="match status" value="1"/>
</dbReference>
<proteinExistence type="predicted"/>
<dbReference type="PANTHER" id="PTHR42919:SF8">
    <property type="entry name" value="N-ALPHA-ACETYLTRANSFERASE 50"/>
    <property type="match status" value="1"/>
</dbReference>
<dbReference type="Proteomes" id="UP000220828">
    <property type="component" value="Unassembled WGS sequence"/>
</dbReference>
<evidence type="ECO:0000259" key="3">
    <source>
        <dbReference type="PROSITE" id="PS51186"/>
    </source>
</evidence>
<dbReference type="AlphaFoldDB" id="A0A2H3KP52"/>
<accession>A0A2H3KP52</accession>
<dbReference type="GO" id="GO:0016747">
    <property type="term" value="F:acyltransferase activity, transferring groups other than amino-acyl groups"/>
    <property type="evidence" value="ECO:0007669"/>
    <property type="project" value="InterPro"/>
</dbReference>
<evidence type="ECO:0000256" key="2">
    <source>
        <dbReference type="ARBA" id="ARBA00023315"/>
    </source>
</evidence>
<reference evidence="4 5" key="1">
    <citation type="submission" date="2017-09" db="EMBL/GenBank/DDBJ databases">
        <title>Whole genomes of Flavobacteriaceae.</title>
        <authorList>
            <person name="Stine C."/>
            <person name="Li C."/>
            <person name="Tadesse D."/>
        </authorList>
    </citation>
    <scope>NUCLEOTIDE SEQUENCE [LARGE SCALE GENOMIC DNA]</scope>
    <source>
        <strain evidence="4 5">ATCC 35036</strain>
    </source>
</reference>
<organism evidence="4 5">
    <name type="scientific">Flavobacterium branchiophilum</name>
    <dbReference type="NCBI Taxonomy" id="55197"/>
    <lineage>
        <taxon>Bacteria</taxon>
        <taxon>Pseudomonadati</taxon>
        <taxon>Bacteroidota</taxon>
        <taxon>Flavobacteriia</taxon>
        <taxon>Flavobacteriales</taxon>
        <taxon>Flavobacteriaceae</taxon>
        <taxon>Flavobacterium</taxon>
    </lineage>
</organism>
<evidence type="ECO:0000256" key="1">
    <source>
        <dbReference type="ARBA" id="ARBA00022679"/>
    </source>
</evidence>
<dbReference type="CDD" id="cd04301">
    <property type="entry name" value="NAT_SF"/>
    <property type="match status" value="1"/>
</dbReference>
<comment type="caution">
    <text evidence="4">The sequence shown here is derived from an EMBL/GenBank/DDBJ whole genome shotgun (WGS) entry which is preliminary data.</text>
</comment>
<feature type="domain" description="N-acetyltransferase" evidence="3">
    <location>
        <begin position="2"/>
        <end position="171"/>
    </location>
</feature>
<dbReference type="InterPro" id="IPR016181">
    <property type="entry name" value="Acyl_CoA_acyltransferase"/>
</dbReference>
<gene>
    <name evidence="4" type="ORF">B0A77_04240</name>
</gene>
<dbReference type="RefSeq" id="WP_097553649.1">
    <property type="nucleotide sequence ID" value="NZ_PCMW01000026.1"/>
</dbReference>
<keyword evidence="2" id="KW-0012">Acyltransferase</keyword>
<keyword evidence="1 4" id="KW-0808">Transferase</keyword>
<protein>
    <submittedName>
        <fullName evidence="4">GNAT family N-acetyltransferase</fullName>
    </submittedName>
</protein>
<dbReference type="OrthoDB" id="7205533at2"/>
<sequence>MITILPATSNDLETLCQLAINIFSDTFESNNTTENLNAYLASHFTPDQLFTEWSNPNSLFYIAFDNQKMIGFIKCNFATAQTEPNDNLGMELQRIYVLKSYHGQQVAQRLMDQTVAVAIQHKAQYIWLGVWEFNTKAIRFYEKNGFKIFDKHPFTMGNEVQTDYLMRKEVV</sequence>
<evidence type="ECO:0000313" key="4">
    <source>
        <dbReference type="EMBL" id="PDS25615.1"/>
    </source>
</evidence>